<keyword evidence="1" id="KW-0472">Membrane</keyword>
<evidence type="ECO:0000313" key="2">
    <source>
        <dbReference type="EMBL" id="GIH18947.1"/>
    </source>
</evidence>
<protein>
    <submittedName>
        <fullName evidence="2">Uncharacterized protein</fullName>
    </submittedName>
</protein>
<gene>
    <name evidence="2" type="ORF">Raf01_71190</name>
</gene>
<comment type="caution">
    <text evidence="2">The sequence shown here is derived from an EMBL/GenBank/DDBJ whole genome shotgun (WGS) entry which is preliminary data.</text>
</comment>
<dbReference type="AlphaFoldDB" id="A0A8J3QZK4"/>
<keyword evidence="1" id="KW-1133">Transmembrane helix</keyword>
<dbReference type="Proteomes" id="UP000642748">
    <property type="component" value="Unassembled WGS sequence"/>
</dbReference>
<evidence type="ECO:0000313" key="3">
    <source>
        <dbReference type="Proteomes" id="UP000642748"/>
    </source>
</evidence>
<keyword evidence="3" id="KW-1185">Reference proteome</keyword>
<dbReference type="EMBL" id="BONZ01000075">
    <property type="protein sequence ID" value="GIH18947.1"/>
    <property type="molecule type" value="Genomic_DNA"/>
</dbReference>
<feature type="transmembrane region" description="Helical" evidence="1">
    <location>
        <begin position="15"/>
        <end position="33"/>
    </location>
</feature>
<keyword evidence="1" id="KW-0812">Transmembrane</keyword>
<evidence type="ECO:0000256" key="1">
    <source>
        <dbReference type="SAM" id="Phobius"/>
    </source>
</evidence>
<accession>A0A8J3QZK4</accession>
<reference evidence="2" key="1">
    <citation type="submission" date="2021-01" db="EMBL/GenBank/DDBJ databases">
        <title>Whole genome shotgun sequence of Rugosimonospora africana NBRC 104875.</title>
        <authorList>
            <person name="Komaki H."/>
            <person name="Tamura T."/>
        </authorList>
    </citation>
    <scope>NUCLEOTIDE SEQUENCE</scope>
    <source>
        <strain evidence="2">NBRC 104875</strain>
    </source>
</reference>
<proteinExistence type="predicted"/>
<dbReference type="RefSeq" id="WP_203922436.1">
    <property type="nucleotide sequence ID" value="NZ_BONZ01000075.1"/>
</dbReference>
<organism evidence="2 3">
    <name type="scientific">Rugosimonospora africana</name>
    <dbReference type="NCBI Taxonomy" id="556532"/>
    <lineage>
        <taxon>Bacteria</taxon>
        <taxon>Bacillati</taxon>
        <taxon>Actinomycetota</taxon>
        <taxon>Actinomycetes</taxon>
        <taxon>Micromonosporales</taxon>
        <taxon>Micromonosporaceae</taxon>
        <taxon>Rugosimonospora</taxon>
    </lineage>
</organism>
<name>A0A8J3QZK4_9ACTN</name>
<feature type="transmembrane region" description="Helical" evidence="1">
    <location>
        <begin position="39"/>
        <end position="60"/>
    </location>
</feature>
<sequence length="168" mass="18511">MKIHQVNSATISKRLAVNGVFFLFLALIVRLAIDRDAHAVAVGLYVFLAVGFVVLFFRLLSLPGKCWVEVTSEKISWRAPGKPRRFVTPTGSVPLAAVAGFEVMPQQLEMRKGRPLNGETVRLTLTDGGTVTLPLWCSALRRTQPFEVLLAQLRSATKDHTNRADATP</sequence>